<dbReference type="PANTHER" id="PTHR43716:SF2">
    <property type="entry name" value="BLL6224 PROTEIN"/>
    <property type="match status" value="1"/>
</dbReference>
<evidence type="ECO:0000256" key="4">
    <source>
        <dbReference type="ARBA" id="ARBA00022827"/>
    </source>
</evidence>
<dbReference type="Gene3D" id="3.30.70.2740">
    <property type="match status" value="1"/>
</dbReference>
<dbReference type="Gene3D" id="3.30.43.10">
    <property type="entry name" value="Uridine Diphospho-n-acetylenolpyruvylglucosamine Reductase, domain 2"/>
    <property type="match status" value="1"/>
</dbReference>
<dbReference type="Gene3D" id="3.30.70.2190">
    <property type="match status" value="1"/>
</dbReference>
<dbReference type="STRING" id="420998.JDO7802_00266"/>
<protein>
    <submittedName>
        <fullName evidence="6">Putative FAD-linked oxidoreductase</fullName>
        <ecNumber evidence="6">1.-.-.-</ecNumber>
    </submittedName>
</protein>
<dbReference type="GO" id="GO:0016491">
    <property type="term" value="F:oxidoreductase activity"/>
    <property type="evidence" value="ECO:0007669"/>
    <property type="project" value="UniProtKB-KW"/>
</dbReference>
<dbReference type="Gene3D" id="3.30.465.10">
    <property type="match status" value="1"/>
</dbReference>
<dbReference type="GO" id="GO:0071949">
    <property type="term" value="F:FAD binding"/>
    <property type="evidence" value="ECO:0007669"/>
    <property type="project" value="InterPro"/>
</dbReference>
<dbReference type="PANTHER" id="PTHR43716">
    <property type="entry name" value="D-2-HYDROXYGLUTARATE DEHYDROGENASE, MITOCHONDRIAL"/>
    <property type="match status" value="1"/>
</dbReference>
<evidence type="ECO:0000259" key="5">
    <source>
        <dbReference type="PROSITE" id="PS51387"/>
    </source>
</evidence>
<keyword evidence="4" id="KW-0274">FAD</keyword>
<reference evidence="6 7" key="1">
    <citation type="submission" date="2015-07" db="EMBL/GenBank/DDBJ databases">
        <authorList>
            <person name="Noorani M."/>
        </authorList>
    </citation>
    <scope>NUCLEOTIDE SEQUENCE [LARGE SCALE GENOMIC DNA]</scope>
    <source>
        <strain evidence="6 7">CECT 7802</strain>
    </source>
</reference>
<name>A0A0M6YEA0_9RHOB</name>
<evidence type="ECO:0000313" key="6">
    <source>
        <dbReference type="EMBL" id="CTQ48264.1"/>
    </source>
</evidence>
<comment type="similarity">
    <text evidence="2">Belongs to the FAD-binding oxidoreductase/transferase type 4 family.</text>
</comment>
<dbReference type="Gene3D" id="1.10.45.10">
    <property type="entry name" value="Vanillyl-alcohol Oxidase, Chain A, domain 4"/>
    <property type="match status" value="1"/>
</dbReference>
<dbReference type="SUPFAM" id="SSF56176">
    <property type="entry name" value="FAD-binding/transporter-associated domain-like"/>
    <property type="match status" value="1"/>
</dbReference>
<dbReference type="InterPro" id="IPR004113">
    <property type="entry name" value="FAD-bd_oxidored_4_C"/>
</dbReference>
<organism evidence="6 7">
    <name type="scientific">Jannaschia donghaensis</name>
    <dbReference type="NCBI Taxonomy" id="420998"/>
    <lineage>
        <taxon>Bacteria</taxon>
        <taxon>Pseudomonadati</taxon>
        <taxon>Pseudomonadota</taxon>
        <taxon>Alphaproteobacteria</taxon>
        <taxon>Rhodobacterales</taxon>
        <taxon>Roseobacteraceae</taxon>
        <taxon>Jannaschia</taxon>
    </lineage>
</organism>
<keyword evidence="6" id="KW-0560">Oxidoreductase</keyword>
<evidence type="ECO:0000256" key="3">
    <source>
        <dbReference type="ARBA" id="ARBA00022630"/>
    </source>
</evidence>
<dbReference type="InterPro" id="IPR016166">
    <property type="entry name" value="FAD-bd_PCMH"/>
</dbReference>
<evidence type="ECO:0000256" key="2">
    <source>
        <dbReference type="ARBA" id="ARBA00008000"/>
    </source>
</evidence>
<dbReference type="RefSeq" id="WP_245624082.1">
    <property type="nucleotide sequence ID" value="NZ_CXSU01000005.1"/>
</dbReference>
<dbReference type="Proteomes" id="UP000049222">
    <property type="component" value="Unassembled WGS sequence"/>
</dbReference>
<proteinExistence type="inferred from homology"/>
<feature type="domain" description="FAD-binding PCMH-type" evidence="5">
    <location>
        <begin position="43"/>
        <end position="225"/>
    </location>
</feature>
<evidence type="ECO:0000313" key="7">
    <source>
        <dbReference type="Proteomes" id="UP000049222"/>
    </source>
</evidence>
<sequence>MTLDHVTDFAPATGAFADDLRARLPAATFRDIEARYLEEPRGRWAGADGLLLAPETVQEVSVIVTAAAAARVPIIPYGGGTGLVGGQVAGDLATPIILSLERMTKVRRADATENALTVEAGVILQHVQEAAEAVDRLFPLTIAAQGSARIGGILSTNAGGVNVLRYGNARDLCLGLEAVMPDGSILNGLSPLRKNNTGYDLRHLLIGAEGTLGIITAATLKLLPRPAHTGAAMMAVRDPAAALNLLNMARDRIGEGVSAFELIGKTGLEFLAETMPEVRLPLGTPDWSVLIDLGLSVNGDPAAALEDLFAAASEAGLVADGVIAQSEQQRRDFWQVRESIPEGNRRIGSVSSHDISVPTAAIPDFIAEGPGVVAKIGDFRINCFGHVGDGNLHYNVFPMPGRTRDDHDDQRGAVKTAVHDLVHAHGGSVSAEHGVGRLKVGDLERYVDPTKLAAMRAIKAGLDPAGIMNPGAVLRRGT</sequence>
<dbReference type="InterPro" id="IPR036318">
    <property type="entry name" value="FAD-bd_PCMH-like_sf"/>
</dbReference>
<dbReference type="InterPro" id="IPR016171">
    <property type="entry name" value="Vanillyl_alc_oxidase_C-sub2"/>
</dbReference>
<dbReference type="AlphaFoldDB" id="A0A0M6YEA0"/>
<dbReference type="GO" id="GO:0022904">
    <property type="term" value="P:respiratory electron transport chain"/>
    <property type="evidence" value="ECO:0007669"/>
    <property type="project" value="TreeGrafter"/>
</dbReference>
<dbReference type="InterPro" id="IPR016167">
    <property type="entry name" value="FAD-bd_PCMH_sub1"/>
</dbReference>
<dbReference type="Pfam" id="PF01565">
    <property type="entry name" value="FAD_binding_4"/>
    <property type="match status" value="1"/>
</dbReference>
<dbReference type="FunFam" id="1.10.45.10:FF:000001">
    <property type="entry name" value="D-lactate dehydrogenase mitochondrial"/>
    <property type="match status" value="1"/>
</dbReference>
<dbReference type="Pfam" id="PF02913">
    <property type="entry name" value="FAD-oxidase_C"/>
    <property type="match status" value="1"/>
</dbReference>
<keyword evidence="3" id="KW-0285">Flavoprotein</keyword>
<dbReference type="EC" id="1.-.-.-" evidence="6"/>
<dbReference type="PROSITE" id="PS51387">
    <property type="entry name" value="FAD_PCMH"/>
    <property type="match status" value="1"/>
</dbReference>
<dbReference type="InterPro" id="IPR006094">
    <property type="entry name" value="Oxid_FAD_bind_N"/>
</dbReference>
<dbReference type="InterPro" id="IPR016164">
    <property type="entry name" value="FAD-linked_Oxase-like_C"/>
</dbReference>
<gene>
    <name evidence="6" type="ORF">JDO7802_00266</name>
</gene>
<evidence type="ECO:0000256" key="1">
    <source>
        <dbReference type="ARBA" id="ARBA00001974"/>
    </source>
</evidence>
<dbReference type="InterPro" id="IPR051264">
    <property type="entry name" value="FAD-oxidored/transferase_4"/>
</dbReference>
<comment type="cofactor">
    <cofactor evidence="1">
        <name>FAD</name>
        <dbReference type="ChEBI" id="CHEBI:57692"/>
    </cofactor>
</comment>
<keyword evidence="7" id="KW-1185">Reference proteome</keyword>
<accession>A0A0M6YEA0</accession>
<dbReference type="EMBL" id="CXSU01000005">
    <property type="protein sequence ID" value="CTQ48264.1"/>
    <property type="molecule type" value="Genomic_DNA"/>
</dbReference>
<dbReference type="SUPFAM" id="SSF55103">
    <property type="entry name" value="FAD-linked oxidases, C-terminal domain"/>
    <property type="match status" value="1"/>
</dbReference>
<dbReference type="InterPro" id="IPR016169">
    <property type="entry name" value="FAD-bd_PCMH_sub2"/>
</dbReference>